<feature type="compositionally biased region" description="Basic and acidic residues" evidence="2">
    <location>
        <begin position="723"/>
        <end position="733"/>
    </location>
</feature>
<dbReference type="Pfam" id="PF24120">
    <property type="entry name" value="SsdA_C"/>
    <property type="match status" value="1"/>
</dbReference>
<evidence type="ECO:0000256" key="2">
    <source>
        <dbReference type="SAM" id="MobiDB-lite"/>
    </source>
</evidence>
<proteinExistence type="predicted"/>
<feature type="region of interest" description="Disordered" evidence="2">
    <location>
        <begin position="415"/>
        <end position="436"/>
    </location>
</feature>
<dbReference type="Pfam" id="PF00023">
    <property type="entry name" value="Ank"/>
    <property type="match status" value="1"/>
</dbReference>
<name>A0A9P9WYV0_9PEZI</name>
<feature type="region of interest" description="Disordered" evidence="2">
    <location>
        <begin position="495"/>
        <end position="516"/>
    </location>
</feature>
<dbReference type="EMBL" id="JAFIMR010000001">
    <property type="protein sequence ID" value="KAI1881631.1"/>
    <property type="molecule type" value="Genomic_DNA"/>
</dbReference>
<dbReference type="Gene3D" id="1.25.40.20">
    <property type="entry name" value="Ankyrin repeat-containing domain"/>
    <property type="match status" value="1"/>
</dbReference>
<dbReference type="SUPFAM" id="SSF48403">
    <property type="entry name" value="Ankyrin repeat"/>
    <property type="match status" value="1"/>
</dbReference>
<feature type="compositionally biased region" description="Basic and acidic residues" evidence="2">
    <location>
        <begin position="614"/>
        <end position="623"/>
    </location>
</feature>
<evidence type="ECO:0000259" key="3">
    <source>
        <dbReference type="Pfam" id="PF24120"/>
    </source>
</evidence>
<dbReference type="InterPro" id="IPR036770">
    <property type="entry name" value="Ankyrin_rpt-contain_sf"/>
</dbReference>
<reference evidence="4" key="1">
    <citation type="submission" date="2021-03" db="EMBL/GenBank/DDBJ databases">
        <title>Revisited historic fungal species revealed as producer of novel bioactive compounds through whole genome sequencing and comparative genomics.</title>
        <authorList>
            <person name="Vignolle G.A."/>
            <person name="Hochenegger N."/>
            <person name="Mach R.L."/>
            <person name="Mach-Aigner A.R."/>
            <person name="Javad Rahimi M."/>
            <person name="Salim K.A."/>
            <person name="Chan C.M."/>
            <person name="Lim L.B.L."/>
            <person name="Cai F."/>
            <person name="Druzhinina I.S."/>
            <person name="U'Ren J.M."/>
            <person name="Derntl C."/>
        </authorList>
    </citation>
    <scope>NUCLEOTIDE SEQUENCE</scope>
    <source>
        <strain evidence="4">TUCIM 5799</strain>
    </source>
</reference>
<gene>
    <name evidence="4" type="ORF">JX265_000457</name>
</gene>
<sequence>MVDADRKRLITTHKTPELSALAMVRVEVSSLKEMDLEEIHIVCLKGDFQGLDTLLPNREIIEARTALGETPIMLAALMGHVEVFVLLREHRANVEAADLYRRKVIAYAGTSLFNNLRRQVLAEHGFIEKHGANEGRRAITELLTSPVIARQVEPGSASGGIVFRTNSVGFEAYLRLAYIKTPDIDPRLKTIGFIRKQMDHSPLAFAVSGWKKNDVSQTTGLLQGSKWTKIVLRRVAPTIGFKFRHFGNDQGYRPGKVPESRKGIFFACHVECQLAVWYCYALLAVLKPVPNKRYPSATYFARNLRELAQASLGDSRETKIEINQPPCESCARFLRALTKVTGVSFEADLREIAEDSGSDTDGEWDATNDDIMQSVEHMEIQIDMNDPSTLSGAEEMTFRPFTKADSMMDKGEQIKFGDSCNSVSPDEEDGELEPEEDYRDEAIDMTYHRSTSIRPQHISHNAYADYGSSFTFQRQGEDKIEDFSRASTPGIVLGTPISTSAEQSDASSGRISPKIPHGTAMLPIVVPSSPTEDRIAAQRLQHPYKRPKHTKVFRQKMWASEERALIALKKEKGQDKSLAVIPRRLLGRMPARGVAVNIQPSESQLGPSASDKQIMAERTREDNSQVNDQANDAQELFDERLFAPIPRVGISQLLNEERSVSINHRSVEAPVGEFQSVNSRCIPRTVEPGRTLPKTPVGPPRTNRNRAQGPFYATPETRSIITGKERFQEETRPGRGYSDEQDDFGDWP</sequence>
<comment type="caution">
    <text evidence="4">The sequence shown here is derived from an EMBL/GenBank/DDBJ whole genome shotgun (WGS) entry which is preliminary data.</text>
</comment>
<evidence type="ECO:0000313" key="4">
    <source>
        <dbReference type="EMBL" id="KAI1881631.1"/>
    </source>
</evidence>
<dbReference type="InterPro" id="IPR002110">
    <property type="entry name" value="Ankyrin_rpt"/>
</dbReference>
<dbReference type="AlphaFoldDB" id="A0A9P9WYV0"/>
<keyword evidence="1" id="KW-0040">ANK repeat</keyword>
<feature type="compositionally biased region" description="Acidic residues" evidence="2">
    <location>
        <begin position="425"/>
        <end position="436"/>
    </location>
</feature>
<evidence type="ECO:0000256" key="1">
    <source>
        <dbReference type="PROSITE-ProRule" id="PRU00023"/>
    </source>
</evidence>
<feature type="compositionally biased region" description="Polar residues" evidence="2">
    <location>
        <begin position="496"/>
        <end position="510"/>
    </location>
</feature>
<organism evidence="4 5">
    <name type="scientific">Neoarthrinium moseri</name>
    <dbReference type="NCBI Taxonomy" id="1658444"/>
    <lineage>
        <taxon>Eukaryota</taxon>
        <taxon>Fungi</taxon>
        <taxon>Dikarya</taxon>
        <taxon>Ascomycota</taxon>
        <taxon>Pezizomycotina</taxon>
        <taxon>Sordariomycetes</taxon>
        <taxon>Xylariomycetidae</taxon>
        <taxon>Amphisphaeriales</taxon>
        <taxon>Apiosporaceae</taxon>
        <taxon>Neoarthrinium</taxon>
    </lineage>
</organism>
<dbReference type="PROSITE" id="PS50088">
    <property type="entry name" value="ANK_REPEAT"/>
    <property type="match status" value="1"/>
</dbReference>
<dbReference type="PROSITE" id="PS50297">
    <property type="entry name" value="ANK_REP_REGION"/>
    <property type="match status" value="1"/>
</dbReference>
<accession>A0A9P9WYV0</accession>
<feature type="region of interest" description="Disordered" evidence="2">
    <location>
        <begin position="684"/>
        <end position="748"/>
    </location>
</feature>
<feature type="region of interest" description="Disordered" evidence="2">
    <location>
        <begin position="600"/>
        <end position="627"/>
    </location>
</feature>
<feature type="repeat" description="ANK" evidence="1">
    <location>
        <begin position="67"/>
        <end position="99"/>
    </location>
</feature>
<feature type="domain" description="Single-strand DNA deaminase toxin A-like C-terminal" evidence="3">
    <location>
        <begin position="206"/>
        <end position="275"/>
    </location>
</feature>
<feature type="compositionally biased region" description="Polar residues" evidence="2">
    <location>
        <begin position="600"/>
        <end position="611"/>
    </location>
</feature>
<dbReference type="InterPro" id="IPR057517">
    <property type="entry name" value="SsdA-like_C"/>
</dbReference>
<keyword evidence="5" id="KW-1185">Reference proteome</keyword>
<feature type="compositionally biased region" description="Acidic residues" evidence="2">
    <location>
        <begin position="739"/>
        <end position="748"/>
    </location>
</feature>
<protein>
    <recommendedName>
        <fullName evidence="3">Single-strand DNA deaminase toxin A-like C-terminal domain-containing protein</fullName>
    </recommendedName>
</protein>
<evidence type="ECO:0000313" key="5">
    <source>
        <dbReference type="Proteomes" id="UP000829685"/>
    </source>
</evidence>
<dbReference type="Proteomes" id="UP000829685">
    <property type="component" value="Unassembled WGS sequence"/>
</dbReference>